<dbReference type="AlphaFoldDB" id="A0A756I745"/>
<organism evidence="1">
    <name type="scientific">Salmonella enterica</name>
    <name type="common">Salmonella choleraesuis</name>
    <dbReference type="NCBI Taxonomy" id="28901"/>
    <lineage>
        <taxon>Bacteria</taxon>
        <taxon>Pseudomonadati</taxon>
        <taxon>Pseudomonadota</taxon>
        <taxon>Gammaproteobacteria</taxon>
        <taxon>Enterobacterales</taxon>
        <taxon>Enterobacteriaceae</taxon>
        <taxon>Salmonella</taxon>
    </lineage>
</organism>
<name>A0A756I745_SALER</name>
<reference evidence="1" key="2">
    <citation type="submission" date="2020-02" db="EMBL/GenBank/DDBJ databases">
        <authorList>
            <consortium name="NCBI Pathogen Detection Project"/>
        </authorList>
    </citation>
    <scope>NUCLEOTIDE SEQUENCE</scope>
    <source>
        <strain evidence="1">MA.CK_00/00002125</strain>
    </source>
</reference>
<dbReference type="EMBL" id="DAAWYJ010000047">
    <property type="protein sequence ID" value="HAG0017898.1"/>
    <property type="molecule type" value="Genomic_DNA"/>
</dbReference>
<evidence type="ECO:0008006" key="2">
    <source>
        <dbReference type="Google" id="ProtNLM"/>
    </source>
</evidence>
<comment type="caution">
    <text evidence="1">The sequence shown here is derived from an EMBL/GenBank/DDBJ whole genome shotgun (WGS) entry which is preliminary data.</text>
</comment>
<proteinExistence type="predicted"/>
<gene>
    <name evidence="1" type="ORF">G8O67_005307</name>
</gene>
<reference evidence="1" key="1">
    <citation type="journal article" date="2018" name="Genome Biol.">
        <title>SKESA: strategic k-mer extension for scrupulous assemblies.</title>
        <authorList>
            <person name="Souvorov A."/>
            <person name="Agarwala R."/>
            <person name="Lipman D.J."/>
        </authorList>
    </citation>
    <scope>NUCLEOTIDE SEQUENCE</scope>
    <source>
        <strain evidence="1">MA.CK_00/00002125</strain>
    </source>
</reference>
<sequence>METYVNSSILIDLNDEEIELVGAAGFGGAITGALHGAVYGGIGGALGAFGSTGNYHHGVVGGISGAIGGGAVGALQGWHR</sequence>
<evidence type="ECO:0000313" key="1">
    <source>
        <dbReference type="EMBL" id="HAG0017898.1"/>
    </source>
</evidence>
<protein>
    <recommendedName>
        <fullName evidence="2">Bacteriocin</fullName>
    </recommendedName>
</protein>
<accession>A0A756I745</accession>